<feature type="transmembrane region" description="Helical" evidence="1">
    <location>
        <begin position="47"/>
        <end position="67"/>
    </location>
</feature>
<sequence length="80" mass="8430">MTSLDPELIIESLSVLFYAVAASALTIAGIAAEYASTQHLGAGEQTVALWLAAIGAVMIYAGVYGLGYQKLLVEVRTRLN</sequence>
<evidence type="ECO:0000313" key="3">
    <source>
        <dbReference type="EMBL" id="RKD93927.1"/>
    </source>
</evidence>
<keyword evidence="1" id="KW-0812">Transmembrane</keyword>
<protein>
    <recommendedName>
        <fullName evidence="2">DUF8151 domain-containing protein</fullName>
    </recommendedName>
</protein>
<accession>A0A3R7DC88</accession>
<gene>
    <name evidence="3" type="ORF">ATJ93_3562</name>
</gene>
<dbReference type="RefSeq" id="WP_120245907.1">
    <property type="nucleotide sequence ID" value="NZ_RAPO01000003.1"/>
</dbReference>
<comment type="caution">
    <text evidence="3">The sequence shown here is derived from an EMBL/GenBank/DDBJ whole genome shotgun (WGS) entry which is preliminary data.</text>
</comment>
<keyword evidence="1" id="KW-0472">Membrane</keyword>
<reference evidence="3 4" key="1">
    <citation type="submission" date="2018-09" db="EMBL/GenBank/DDBJ databases">
        <title>Genomic Encyclopedia of Archaeal and Bacterial Type Strains, Phase II (KMG-II): from individual species to whole genera.</title>
        <authorList>
            <person name="Goeker M."/>
        </authorList>
    </citation>
    <scope>NUCLEOTIDE SEQUENCE [LARGE SCALE GENOMIC DNA]</scope>
    <source>
        <strain evidence="3 4">DSM 13151</strain>
    </source>
</reference>
<evidence type="ECO:0000313" key="4">
    <source>
        <dbReference type="Proteomes" id="UP000283805"/>
    </source>
</evidence>
<evidence type="ECO:0000256" key="1">
    <source>
        <dbReference type="SAM" id="Phobius"/>
    </source>
</evidence>
<dbReference type="EMBL" id="RAPO01000003">
    <property type="protein sequence ID" value="RKD93927.1"/>
    <property type="molecule type" value="Genomic_DNA"/>
</dbReference>
<dbReference type="OrthoDB" id="205411at2157"/>
<keyword evidence="4" id="KW-1185">Reference proteome</keyword>
<feature type="transmembrane region" description="Helical" evidence="1">
    <location>
        <begin position="15"/>
        <end position="35"/>
    </location>
</feature>
<dbReference type="AlphaFoldDB" id="A0A3R7DC88"/>
<feature type="domain" description="DUF8151" evidence="2">
    <location>
        <begin position="1"/>
        <end position="77"/>
    </location>
</feature>
<organism evidence="3 4">
    <name type="scientific">Halopiger aswanensis</name>
    <dbReference type="NCBI Taxonomy" id="148449"/>
    <lineage>
        <taxon>Archaea</taxon>
        <taxon>Methanobacteriati</taxon>
        <taxon>Methanobacteriota</taxon>
        <taxon>Stenosarchaea group</taxon>
        <taxon>Halobacteria</taxon>
        <taxon>Halobacteriales</taxon>
        <taxon>Natrialbaceae</taxon>
        <taxon>Halopiger</taxon>
    </lineage>
</organism>
<dbReference type="Pfam" id="PF26478">
    <property type="entry name" value="DUF8151"/>
    <property type="match status" value="1"/>
</dbReference>
<keyword evidence="1" id="KW-1133">Transmembrane helix</keyword>
<proteinExistence type="predicted"/>
<dbReference type="Proteomes" id="UP000283805">
    <property type="component" value="Unassembled WGS sequence"/>
</dbReference>
<name>A0A3R7DC88_9EURY</name>
<dbReference type="InterPro" id="IPR058464">
    <property type="entry name" value="DUF8151"/>
</dbReference>
<evidence type="ECO:0000259" key="2">
    <source>
        <dbReference type="Pfam" id="PF26478"/>
    </source>
</evidence>